<dbReference type="AlphaFoldDB" id="A0A672ZSW1"/>
<dbReference type="InParanoid" id="A0A672ZSW1"/>
<dbReference type="Proteomes" id="UP000472271">
    <property type="component" value="Chromosome 4"/>
</dbReference>
<organism evidence="1 2">
    <name type="scientific">Sphaeramia orbicularis</name>
    <name type="common">orbiculate cardinalfish</name>
    <dbReference type="NCBI Taxonomy" id="375764"/>
    <lineage>
        <taxon>Eukaryota</taxon>
        <taxon>Metazoa</taxon>
        <taxon>Chordata</taxon>
        <taxon>Craniata</taxon>
        <taxon>Vertebrata</taxon>
        <taxon>Euteleostomi</taxon>
        <taxon>Actinopterygii</taxon>
        <taxon>Neopterygii</taxon>
        <taxon>Teleostei</taxon>
        <taxon>Neoteleostei</taxon>
        <taxon>Acanthomorphata</taxon>
        <taxon>Gobiaria</taxon>
        <taxon>Kurtiformes</taxon>
        <taxon>Apogonoidei</taxon>
        <taxon>Apogonidae</taxon>
        <taxon>Apogoninae</taxon>
        <taxon>Sphaeramia</taxon>
    </lineage>
</organism>
<proteinExistence type="predicted"/>
<evidence type="ECO:0000313" key="2">
    <source>
        <dbReference type="Proteomes" id="UP000472271"/>
    </source>
</evidence>
<reference evidence="1" key="1">
    <citation type="submission" date="2019-06" db="EMBL/GenBank/DDBJ databases">
        <authorList>
            <consortium name="Wellcome Sanger Institute Data Sharing"/>
        </authorList>
    </citation>
    <scope>NUCLEOTIDE SEQUENCE [LARGE SCALE GENOMIC DNA]</scope>
</reference>
<reference evidence="1" key="2">
    <citation type="submission" date="2025-08" db="UniProtKB">
        <authorList>
            <consortium name="Ensembl"/>
        </authorList>
    </citation>
    <scope>IDENTIFICATION</scope>
</reference>
<reference evidence="1" key="3">
    <citation type="submission" date="2025-09" db="UniProtKB">
        <authorList>
            <consortium name="Ensembl"/>
        </authorList>
    </citation>
    <scope>IDENTIFICATION</scope>
</reference>
<name>A0A672ZSW1_9TELE</name>
<accession>A0A672ZSW1</accession>
<sequence>TKVTAVAKSLAIYLCLNGQVLHVGVSWRMDFSVFGGGSDPAFRFSVTHILPKIRTHLRMPAVSVRQRCD</sequence>
<dbReference type="Ensembl" id="ENSSORT00005019951.1">
    <property type="protein sequence ID" value="ENSSORP00005019393.1"/>
    <property type="gene ID" value="ENSSORG00005009540.1"/>
</dbReference>
<keyword evidence="2" id="KW-1185">Reference proteome</keyword>
<protein>
    <submittedName>
        <fullName evidence="1">Uncharacterized protein</fullName>
    </submittedName>
</protein>
<evidence type="ECO:0000313" key="1">
    <source>
        <dbReference type="Ensembl" id="ENSSORP00005019393.1"/>
    </source>
</evidence>